<dbReference type="Gene3D" id="1.25.40.10">
    <property type="entry name" value="Tetratricopeptide repeat domain"/>
    <property type="match status" value="1"/>
</dbReference>
<dbReference type="AlphaFoldDB" id="A0A1I3BR69"/>
<evidence type="ECO:0000256" key="1">
    <source>
        <dbReference type="SAM" id="MobiDB-lite"/>
    </source>
</evidence>
<evidence type="ECO:0000313" key="3">
    <source>
        <dbReference type="EMBL" id="NYH83767.1"/>
    </source>
</evidence>
<dbReference type="EMBL" id="JACBZA010000001">
    <property type="protein sequence ID" value="NYH83767.1"/>
    <property type="molecule type" value="Genomic_DNA"/>
</dbReference>
<evidence type="ECO:0000313" key="4">
    <source>
        <dbReference type="EMBL" id="SFH64808.1"/>
    </source>
</evidence>
<proteinExistence type="predicted"/>
<evidence type="ECO:0000259" key="2">
    <source>
        <dbReference type="SMART" id="SM01043"/>
    </source>
</evidence>
<evidence type="ECO:0000313" key="6">
    <source>
        <dbReference type="Proteomes" id="UP000533017"/>
    </source>
</evidence>
<dbReference type="SMART" id="SM01043">
    <property type="entry name" value="BTAD"/>
    <property type="match status" value="1"/>
</dbReference>
<dbReference type="STRING" id="504797.SAMN05421678_12622"/>
<dbReference type="InterPro" id="IPR005158">
    <property type="entry name" value="BTAD"/>
</dbReference>
<dbReference type="EMBL" id="FOOI01000026">
    <property type="protein sequence ID" value="SFH64808.1"/>
    <property type="molecule type" value="Genomic_DNA"/>
</dbReference>
<dbReference type="InterPro" id="IPR051677">
    <property type="entry name" value="AfsR-DnrI-RedD_regulator"/>
</dbReference>
<accession>A0A1I3BR69</accession>
<keyword evidence="6" id="KW-1185">Reference proteome</keyword>
<sequence>MFTSLIDELTDEQAPDGILHLFGGPYFRHQGRRFDVPEGSKRLLVLVALRKGRLSRRAVAGALWPVGEDERAAGNLRSALWRLNKAGIDIIDADKNCLSLREGVAIDVSLVTSWAGRLIVGNPTPADLSVLPESVDSLDLLPGWYDDWISLERESVRQSVLHGLEALVCQLIVRERFAEAVTASMMAVTADPLRETAQRSLMQAHLAEGNLAEAYKAYQCYRRRLWDELQIHPGQELRGLLGRAVTGAVATPTYVPAPSGLGHQPHVSVPESHQPLPRPVAQ</sequence>
<evidence type="ECO:0000313" key="5">
    <source>
        <dbReference type="Proteomes" id="UP000199052"/>
    </source>
</evidence>
<feature type="region of interest" description="Disordered" evidence="1">
    <location>
        <begin position="256"/>
        <end position="282"/>
    </location>
</feature>
<organism evidence="4 5">
    <name type="scientific">Actinopolymorpha cephalotaxi</name>
    <dbReference type="NCBI Taxonomy" id="504797"/>
    <lineage>
        <taxon>Bacteria</taxon>
        <taxon>Bacillati</taxon>
        <taxon>Actinomycetota</taxon>
        <taxon>Actinomycetes</taxon>
        <taxon>Propionibacteriales</taxon>
        <taxon>Actinopolymorphaceae</taxon>
        <taxon>Actinopolymorpha</taxon>
    </lineage>
</organism>
<dbReference type="Proteomes" id="UP000199052">
    <property type="component" value="Unassembled WGS sequence"/>
</dbReference>
<feature type="domain" description="Bacterial transcriptional activator" evidence="2">
    <location>
        <begin position="106"/>
        <end position="245"/>
    </location>
</feature>
<dbReference type="InterPro" id="IPR036388">
    <property type="entry name" value="WH-like_DNA-bd_sf"/>
</dbReference>
<keyword evidence="4" id="KW-0238">DNA-binding</keyword>
<protein>
    <submittedName>
        <fullName evidence="3">DNA-binding SARP family transcriptional activator</fullName>
    </submittedName>
    <submittedName>
        <fullName evidence="4">DNA-binding transcriptional activator of the SARP family</fullName>
    </submittedName>
</protein>
<name>A0A1I3BR69_9ACTN</name>
<dbReference type="PANTHER" id="PTHR35807">
    <property type="entry name" value="TRANSCRIPTIONAL REGULATOR REDD-RELATED"/>
    <property type="match status" value="1"/>
</dbReference>
<dbReference type="Proteomes" id="UP000533017">
    <property type="component" value="Unassembled WGS sequence"/>
</dbReference>
<dbReference type="GO" id="GO:0003677">
    <property type="term" value="F:DNA binding"/>
    <property type="evidence" value="ECO:0007669"/>
    <property type="project" value="UniProtKB-KW"/>
</dbReference>
<dbReference type="InterPro" id="IPR011990">
    <property type="entry name" value="TPR-like_helical_dom_sf"/>
</dbReference>
<dbReference type="RefSeq" id="WP_092890140.1">
    <property type="nucleotide sequence ID" value="NZ_FOOI01000026.1"/>
</dbReference>
<dbReference type="Gene3D" id="1.10.10.10">
    <property type="entry name" value="Winged helix-like DNA-binding domain superfamily/Winged helix DNA-binding domain"/>
    <property type="match status" value="1"/>
</dbReference>
<dbReference type="OrthoDB" id="5509004at2"/>
<reference evidence="3 6" key="2">
    <citation type="submission" date="2020-07" db="EMBL/GenBank/DDBJ databases">
        <title>Sequencing the genomes of 1000 actinobacteria strains.</title>
        <authorList>
            <person name="Klenk H.-P."/>
        </authorList>
    </citation>
    <scope>NUCLEOTIDE SEQUENCE [LARGE SCALE GENOMIC DNA]</scope>
    <source>
        <strain evidence="3 6">DSM 45117</strain>
    </source>
</reference>
<dbReference type="Pfam" id="PF03704">
    <property type="entry name" value="BTAD"/>
    <property type="match status" value="1"/>
</dbReference>
<gene>
    <name evidence="3" type="ORF">FHR37_002618</name>
    <name evidence="4" type="ORF">SAMN05421678_12622</name>
</gene>
<dbReference type="SUPFAM" id="SSF48452">
    <property type="entry name" value="TPR-like"/>
    <property type="match status" value="1"/>
</dbReference>
<reference evidence="4 5" key="1">
    <citation type="submission" date="2016-10" db="EMBL/GenBank/DDBJ databases">
        <authorList>
            <person name="de Groot N.N."/>
        </authorList>
    </citation>
    <scope>NUCLEOTIDE SEQUENCE [LARGE SCALE GENOMIC DNA]</scope>
    <source>
        <strain evidence="4 5">CPCC 202808</strain>
    </source>
</reference>